<dbReference type="OrthoDB" id="9809136at2"/>
<gene>
    <name evidence="2" type="ORF">HK26_12025</name>
</gene>
<feature type="region of interest" description="Disordered" evidence="1">
    <location>
        <begin position="60"/>
        <end position="80"/>
    </location>
</feature>
<evidence type="ECO:0008006" key="4">
    <source>
        <dbReference type="Google" id="ProtNLM"/>
    </source>
</evidence>
<protein>
    <recommendedName>
        <fullName evidence="4">DUF1491 family protein</fullName>
    </recommendedName>
</protein>
<proteinExistence type="predicted"/>
<organism evidence="2 3">
    <name type="scientific">Acetobacter okinawensis</name>
    <dbReference type="NCBI Taxonomy" id="1076594"/>
    <lineage>
        <taxon>Bacteria</taxon>
        <taxon>Pseudomonadati</taxon>
        <taxon>Pseudomonadota</taxon>
        <taxon>Alphaproteobacteria</taxon>
        <taxon>Acetobacterales</taxon>
        <taxon>Acetobacteraceae</taxon>
        <taxon>Acetobacter</taxon>
    </lineage>
</organism>
<dbReference type="STRING" id="1236501.GCA_000613865_01810"/>
<dbReference type="InterPro" id="IPR009964">
    <property type="entry name" value="DUF1491"/>
</dbReference>
<accession>A0A252BW87</accession>
<evidence type="ECO:0000313" key="2">
    <source>
        <dbReference type="EMBL" id="OUJ13071.1"/>
    </source>
</evidence>
<dbReference type="EMBL" id="JOPJ01000007">
    <property type="protein sequence ID" value="OUJ13071.1"/>
    <property type="molecule type" value="Genomic_DNA"/>
</dbReference>
<dbReference type="Proteomes" id="UP000194931">
    <property type="component" value="Unassembled WGS sequence"/>
</dbReference>
<evidence type="ECO:0000256" key="1">
    <source>
        <dbReference type="SAM" id="MobiDB-lite"/>
    </source>
</evidence>
<dbReference type="Pfam" id="PF07372">
    <property type="entry name" value="DUF1491"/>
    <property type="match status" value="1"/>
</dbReference>
<dbReference type="eggNOG" id="COG5447">
    <property type="taxonomic scope" value="Bacteria"/>
</dbReference>
<sequence>MSSDTPPRLRTDLVARALLRQSGLDGRSAMLLRKGDPDAGGILVVLAGRNGEGIVLSQTRTDAGEPAWRRGTGTDPVPPEQIQTYIDRQLQYDPDLWVLEIETTDFSPPFEAILI</sequence>
<dbReference type="RefSeq" id="WP_086638800.1">
    <property type="nucleotide sequence ID" value="NZ_JOPJ01000007.1"/>
</dbReference>
<comment type="caution">
    <text evidence="2">The sequence shown here is derived from an EMBL/GenBank/DDBJ whole genome shotgun (WGS) entry which is preliminary data.</text>
</comment>
<evidence type="ECO:0000313" key="3">
    <source>
        <dbReference type="Proteomes" id="UP000194931"/>
    </source>
</evidence>
<name>A0A252BW87_9PROT</name>
<keyword evidence="3" id="KW-1185">Reference proteome</keyword>
<reference evidence="3" key="1">
    <citation type="submission" date="2014-06" db="EMBL/GenBank/DDBJ databases">
        <authorList>
            <person name="Winans N.J."/>
            <person name="Newell P.D."/>
            <person name="Douglas A.E."/>
        </authorList>
    </citation>
    <scope>NUCLEOTIDE SEQUENCE [LARGE SCALE GENOMIC DNA]</scope>
</reference>
<dbReference type="Gene3D" id="3.40.1530.20">
    <property type="entry name" value="Protein of unknown function (DUF1491)"/>
    <property type="match status" value="1"/>
</dbReference>
<dbReference type="AlphaFoldDB" id="A0A252BW87"/>